<evidence type="ECO:0000256" key="1">
    <source>
        <dbReference type="ARBA" id="ARBA00001946"/>
    </source>
</evidence>
<dbReference type="GO" id="GO:0005524">
    <property type="term" value="F:ATP binding"/>
    <property type="evidence" value="ECO:0007669"/>
    <property type="project" value="UniProtKB-UniRule"/>
</dbReference>
<comment type="catalytic activity">
    <reaction evidence="5">
        <text>L-threonyl-[protein] + ATP = O-phospho-L-threonyl-[protein] + ADP + H(+)</text>
        <dbReference type="Rhea" id="RHEA:46608"/>
        <dbReference type="Rhea" id="RHEA-COMP:11060"/>
        <dbReference type="Rhea" id="RHEA-COMP:11605"/>
        <dbReference type="ChEBI" id="CHEBI:15378"/>
        <dbReference type="ChEBI" id="CHEBI:30013"/>
        <dbReference type="ChEBI" id="CHEBI:30616"/>
        <dbReference type="ChEBI" id="CHEBI:61977"/>
        <dbReference type="ChEBI" id="CHEBI:456216"/>
        <dbReference type="EC" id="2.7.11.25"/>
    </reaction>
</comment>
<comment type="caution">
    <text evidence="12">The sequence shown here is derived from an EMBL/GenBank/DDBJ whole genome shotgun (WGS) entry which is preliminary data.</text>
</comment>
<dbReference type="Gene3D" id="1.10.510.10">
    <property type="entry name" value="Transferase(Phosphotransferase) domain 1"/>
    <property type="match status" value="1"/>
</dbReference>
<dbReference type="PRINTS" id="PR00452">
    <property type="entry name" value="SH3DOMAIN"/>
</dbReference>
<dbReference type="CDD" id="cd11876">
    <property type="entry name" value="SH3_MLK"/>
    <property type="match status" value="1"/>
</dbReference>
<dbReference type="SUPFAM" id="SSF50044">
    <property type="entry name" value="SH3-domain"/>
    <property type="match status" value="1"/>
</dbReference>
<keyword evidence="12" id="KW-0418">Kinase</keyword>
<reference evidence="12 13" key="1">
    <citation type="submission" date="2019-08" db="EMBL/GenBank/DDBJ databases">
        <title>Whole genome of Aphis craccivora.</title>
        <authorList>
            <person name="Voronova N.V."/>
            <person name="Shulinski R.S."/>
            <person name="Bandarenka Y.V."/>
            <person name="Zhorov D.G."/>
            <person name="Warner D."/>
        </authorList>
    </citation>
    <scope>NUCLEOTIDE SEQUENCE [LARGE SCALE GENOMIC DNA]</scope>
    <source>
        <strain evidence="12">180601</strain>
        <tissue evidence="12">Whole Body</tissue>
    </source>
</reference>
<dbReference type="SMART" id="SM00220">
    <property type="entry name" value="S_TKc"/>
    <property type="match status" value="1"/>
</dbReference>
<dbReference type="PANTHER" id="PTHR44329:SF293">
    <property type="entry name" value="MITOGEN-ACTIVATED PROTEIN KINASE KINASE KINASE"/>
    <property type="match status" value="1"/>
</dbReference>
<dbReference type="Gene3D" id="2.30.30.40">
    <property type="entry name" value="SH3 Domains"/>
    <property type="match status" value="1"/>
</dbReference>
<evidence type="ECO:0000256" key="4">
    <source>
        <dbReference type="ARBA" id="ARBA00022443"/>
    </source>
</evidence>
<dbReference type="InterPro" id="IPR017441">
    <property type="entry name" value="Protein_kinase_ATP_BS"/>
</dbReference>
<dbReference type="Gene3D" id="3.30.200.20">
    <property type="entry name" value="Phosphorylase Kinase, domain 1"/>
    <property type="match status" value="1"/>
</dbReference>
<comment type="cofactor">
    <cofactor evidence="1">
        <name>Mg(2+)</name>
        <dbReference type="ChEBI" id="CHEBI:18420"/>
    </cofactor>
</comment>
<dbReference type="SUPFAM" id="SSF56112">
    <property type="entry name" value="Protein kinase-like (PK-like)"/>
    <property type="match status" value="1"/>
</dbReference>
<dbReference type="Proteomes" id="UP000478052">
    <property type="component" value="Unassembled WGS sequence"/>
</dbReference>
<evidence type="ECO:0000259" key="10">
    <source>
        <dbReference type="PROSITE" id="PS50002"/>
    </source>
</evidence>
<dbReference type="PROSITE" id="PS00107">
    <property type="entry name" value="PROTEIN_KINASE_ATP"/>
    <property type="match status" value="1"/>
</dbReference>
<evidence type="ECO:0000313" key="13">
    <source>
        <dbReference type="Proteomes" id="UP000478052"/>
    </source>
</evidence>
<name>A0A6G0ZD16_APHCR</name>
<feature type="region of interest" description="Disordered" evidence="9">
    <location>
        <begin position="1"/>
        <end position="32"/>
    </location>
</feature>
<dbReference type="EC" id="2.7.11.25" evidence="3"/>
<feature type="compositionally biased region" description="Polar residues" evidence="9">
    <location>
        <begin position="19"/>
        <end position="32"/>
    </location>
</feature>
<dbReference type="InterPro" id="IPR036028">
    <property type="entry name" value="SH3-like_dom_sf"/>
</dbReference>
<dbReference type="GO" id="GO:0016192">
    <property type="term" value="P:vesicle-mediated transport"/>
    <property type="evidence" value="ECO:0007669"/>
    <property type="project" value="UniProtKB-ARBA"/>
</dbReference>
<organism evidence="12 13">
    <name type="scientific">Aphis craccivora</name>
    <name type="common">Cowpea aphid</name>
    <dbReference type="NCBI Taxonomy" id="307492"/>
    <lineage>
        <taxon>Eukaryota</taxon>
        <taxon>Metazoa</taxon>
        <taxon>Ecdysozoa</taxon>
        <taxon>Arthropoda</taxon>
        <taxon>Hexapoda</taxon>
        <taxon>Insecta</taxon>
        <taxon>Pterygota</taxon>
        <taxon>Neoptera</taxon>
        <taxon>Paraneoptera</taxon>
        <taxon>Hemiptera</taxon>
        <taxon>Sternorrhyncha</taxon>
        <taxon>Aphidomorpha</taxon>
        <taxon>Aphidoidea</taxon>
        <taxon>Aphididae</taxon>
        <taxon>Aphidini</taxon>
        <taxon>Aphis</taxon>
        <taxon>Aphis</taxon>
    </lineage>
</organism>
<dbReference type="InterPro" id="IPR001452">
    <property type="entry name" value="SH3_domain"/>
</dbReference>
<evidence type="ECO:0000259" key="11">
    <source>
        <dbReference type="PROSITE" id="PS50011"/>
    </source>
</evidence>
<dbReference type="FunFam" id="3.30.200.20:FF:000085">
    <property type="entry name" value="Mitogen-activated protein kinase kinase kinase"/>
    <property type="match status" value="1"/>
</dbReference>
<feature type="domain" description="Protein kinase" evidence="11">
    <location>
        <begin position="149"/>
        <end position="294"/>
    </location>
</feature>
<evidence type="ECO:0000256" key="5">
    <source>
        <dbReference type="ARBA" id="ARBA00047559"/>
    </source>
</evidence>
<keyword evidence="12" id="KW-0808">Transferase</keyword>
<evidence type="ECO:0000256" key="6">
    <source>
        <dbReference type="ARBA" id="ARBA00048329"/>
    </source>
</evidence>
<accession>A0A6G0ZD16</accession>
<dbReference type="AlphaFoldDB" id="A0A6G0ZD16"/>
<dbReference type="InterPro" id="IPR011009">
    <property type="entry name" value="Kinase-like_dom_sf"/>
</dbReference>
<evidence type="ECO:0000313" key="12">
    <source>
        <dbReference type="EMBL" id="KAF0768796.1"/>
    </source>
</evidence>
<dbReference type="PROSITE" id="PS50011">
    <property type="entry name" value="PROTEIN_KINASE_DOM"/>
    <property type="match status" value="1"/>
</dbReference>
<dbReference type="GO" id="GO:0004706">
    <property type="term" value="F:JUN kinase kinase kinase activity"/>
    <property type="evidence" value="ECO:0007669"/>
    <property type="project" value="TreeGrafter"/>
</dbReference>
<keyword evidence="8" id="KW-0067">ATP-binding</keyword>
<sequence>MPPASTSMEHLGPGFGSPNLRNPYSPSRTTNFHGSKAAYANTTTSSTYYKNKYATHNQHQTAAANLPLWTAIYNYEAQGEDELSLKRGDIVEVLSTDAKISGDEGWWTGKLGDKVGIFPANFVTENNILENVTTVVGNAHITEIDFGELELEEVIGVGGFGKVYRGYWNNKEVAVKAARQDPDEDISETVKNVKQEANLFWLLDNENIVSMLGVCLQIPNLCLIMEYARGGSLNRVLMGRKIRPDVLVDWAIQIARGMNYLHNGAPISLIHRDLKSSNGQFDALKIVVLGQLGN</sequence>
<keyword evidence="13" id="KW-1185">Reference proteome</keyword>
<dbReference type="InterPro" id="IPR051681">
    <property type="entry name" value="Ser/Thr_Kinases-Pseudokinases"/>
</dbReference>
<evidence type="ECO:0000256" key="9">
    <source>
        <dbReference type="SAM" id="MobiDB-lite"/>
    </source>
</evidence>
<keyword evidence="8" id="KW-0547">Nucleotide-binding</keyword>
<comment type="catalytic activity">
    <reaction evidence="6">
        <text>L-seryl-[protein] + ATP = O-phospho-L-seryl-[protein] + ADP + H(+)</text>
        <dbReference type="Rhea" id="RHEA:17989"/>
        <dbReference type="Rhea" id="RHEA-COMP:9863"/>
        <dbReference type="Rhea" id="RHEA-COMP:11604"/>
        <dbReference type="ChEBI" id="CHEBI:15378"/>
        <dbReference type="ChEBI" id="CHEBI:29999"/>
        <dbReference type="ChEBI" id="CHEBI:30616"/>
        <dbReference type="ChEBI" id="CHEBI:83421"/>
        <dbReference type="ChEBI" id="CHEBI:456216"/>
        <dbReference type="EC" id="2.7.11.25"/>
    </reaction>
</comment>
<evidence type="ECO:0000256" key="8">
    <source>
        <dbReference type="PROSITE-ProRule" id="PRU10141"/>
    </source>
</evidence>
<dbReference type="InterPro" id="IPR001245">
    <property type="entry name" value="Ser-Thr/Tyr_kinase_cat_dom"/>
</dbReference>
<dbReference type="PANTHER" id="PTHR44329">
    <property type="entry name" value="SERINE/THREONINE-PROTEIN KINASE TNNI3K-RELATED"/>
    <property type="match status" value="1"/>
</dbReference>
<comment type="similarity">
    <text evidence="2">Belongs to the protein kinase superfamily. STE Ser/Thr protein kinase family. MAP kinase kinase kinase subfamily.</text>
</comment>
<dbReference type="Pfam" id="PF07714">
    <property type="entry name" value="PK_Tyr_Ser-Thr"/>
    <property type="match status" value="1"/>
</dbReference>
<evidence type="ECO:0000256" key="7">
    <source>
        <dbReference type="PROSITE-ProRule" id="PRU00192"/>
    </source>
</evidence>
<dbReference type="FunFam" id="2.30.30.40:FF:000072">
    <property type="entry name" value="Unconventional Myosin IB"/>
    <property type="match status" value="1"/>
</dbReference>
<proteinExistence type="inferred from homology"/>
<dbReference type="SMART" id="SM00326">
    <property type="entry name" value="SH3"/>
    <property type="match status" value="1"/>
</dbReference>
<evidence type="ECO:0000256" key="3">
    <source>
        <dbReference type="ARBA" id="ARBA00012406"/>
    </source>
</evidence>
<keyword evidence="4 7" id="KW-0728">SH3 domain</keyword>
<protein>
    <recommendedName>
        <fullName evidence="3">mitogen-activated protein kinase kinase kinase</fullName>
        <ecNumber evidence="3">2.7.11.25</ecNumber>
    </recommendedName>
</protein>
<dbReference type="InterPro" id="IPR000719">
    <property type="entry name" value="Prot_kinase_dom"/>
</dbReference>
<dbReference type="PROSITE" id="PS50002">
    <property type="entry name" value="SH3"/>
    <property type="match status" value="1"/>
</dbReference>
<gene>
    <name evidence="12" type="ORF">FWK35_00007635</name>
</gene>
<dbReference type="Pfam" id="PF14604">
    <property type="entry name" value="SH3_9"/>
    <property type="match status" value="1"/>
</dbReference>
<feature type="domain" description="SH3" evidence="10">
    <location>
        <begin position="64"/>
        <end position="128"/>
    </location>
</feature>
<dbReference type="OrthoDB" id="339325at2759"/>
<feature type="binding site" evidence="8">
    <location>
        <position position="176"/>
    </location>
    <ligand>
        <name>ATP</name>
        <dbReference type="ChEBI" id="CHEBI:30616"/>
    </ligand>
</feature>
<dbReference type="EMBL" id="VUJU01000702">
    <property type="protein sequence ID" value="KAF0768796.1"/>
    <property type="molecule type" value="Genomic_DNA"/>
</dbReference>
<evidence type="ECO:0000256" key="2">
    <source>
        <dbReference type="ARBA" id="ARBA00006529"/>
    </source>
</evidence>